<feature type="domain" description="Alpha-(1-&gt;3)-arabinofuranosyltransferase N-terminal GT-C" evidence="2">
    <location>
        <begin position="532"/>
        <end position="620"/>
    </location>
</feature>
<feature type="transmembrane region" description="Helical" evidence="1">
    <location>
        <begin position="1016"/>
        <end position="1035"/>
    </location>
</feature>
<feature type="transmembrane region" description="Helical" evidence="1">
    <location>
        <begin position="285"/>
        <end position="302"/>
    </location>
</feature>
<evidence type="ECO:0000259" key="2">
    <source>
        <dbReference type="Pfam" id="PF11847"/>
    </source>
</evidence>
<feature type="transmembrane region" description="Helical" evidence="1">
    <location>
        <begin position="378"/>
        <end position="396"/>
    </location>
</feature>
<keyword evidence="4" id="KW-1185">Reference proteome</keyword>
<evidence type="ECO:0000313" key="4">
    <source>
        <dbReference type="Proteomes" id="UP000296352"/>
    </source>
</evidence>
<accession>A0A4P7QI08</accession>
<dbReference type="InterPro" id="IPR021798">
    <property type="entry name" value="AftD_N"/>
</dbReference>
<sequence length="1048" mass="110058">MATPPQRRTGRAHLLGWALGCIVAFTQPWGLTSADTKHDLVANPSHFLAQAAGVYSTNFTMGQLQNQAYGYLFPQGPFFLATEALPDWIAQRLWWTIVLGVGFSGFYLLARRAGVRSRLWAGIGAVAYMLSPRALTTLTAISSETWPVMLAPWVVVPFLSAPSGAGRHPEVRVGLAAAVPVALMGAVNATATLAACVPALIVALCRRRWAAAATWLAACAVVSAWWIGPLLILGRYAAPFTEFIESAFVTTRWLNLPEILRGTTSWTPFVDTERQAGTLLATEPVFIMATIAVAAVGVAGLARCRREWSIMVAVGIAILACHYGWYLAALDGALAPLRNLHKFDSLVRLPLCLGVAVAGQRLGLPAGKAHWLRPTPRHAAGMLVLMVIAGSIAPALSSRLLPQGAYERVPEYWQRAADYVNEHAAGTRTLIYPPAASARQDWGWTRDEPAQPLLDVPWAVRDAIPLIPPETIRGLDGLMAGLKHSQSQEAAAQALARYGIGAVILRDDLEPNPIRTLTPKDLPGTVRDFGEVSVVLIDTRPTMRTTTDPVTVAGGGESLAMMDAVGLGTGPARLAGTPQERAAAEVVTDTPLLVDRNYGTLTGPVSGPLAPRDPSTVNNRLRDYPSAGRVIAVEATGGQVAASSSESDASSFGGADPARSVTAAVDGYGHTAWWPTPGQFGWIELRAKKGESFQSPELTIEATGDTTVLVEAGDASVEREVSGDGPTTIRVPGGRVDAVRVSLKERVGIAELSLAGHPIRRTIAVPDHGGNPQRYFFQRMAVDTAVIIRSFSAAGTFIIDAERDVVIDGESYLPGDVVTLGAGRHELRSRGWWVSLSRPGYQPAQHEDVNPAGIGPAPQQRILATGLSFNEGLRAELGGLELDPVPIDADMQGFILPAGASGALSITHEANGLYRGMLAGGGALGIAALLAAGWIGRRVWGAPTPSPSDPGPSAAATAVAMLGALALVGWPALAAGAAGLLIVRFTTLSRPLLSAGLILGAGAMLARAPWPTGNYAGDSIALTLLCAAALGALVTPRSQRAAGASTNV</sequence>
<dbReference type="EC" id="2.4.2.47" evidence="3"/>
<name>A0A4P7QI08_9CORY</name>
<dbReference type="Proteomes" id="UP000296352">
    <property type="component" value="Chromosome"/>
</dbReference>
<keyword evidence="1" id="KW-0472">Membrane</keyword>
<feature type="transmembrane region" description="Helical" evidence="1">
    <location>
        <begin position="992"/>
        <end position="1010"/>
    </location>
</feature>
<gene>
    <name evidence="3" type="primary">aftD</name>
    <name evidence="3" type="ORF">CENDO_10495</name>
</gene>
<feature type="transmembrane region" description="Helical" evidence="1">
    <location>
        <begin position="93"/>
        <end position="110"/>
    </location>
</feature>
<dbReference type="AlphaFoldDB" id="A0A4P7QI08"/>
<keyword evidence="3" id="KW-0808">Transferase</keyword>
<protein>
    <submittedName>
        <fullName evidence="3">Alpha-(1-&gt;3)-arabinofuranosyltransferase</fullName>
        <ecNumber evidence="3">2.4.2.47</ecNumber>
    </submittedName>
</protein>
<reference evidence="3 4" key="1">
    <citation type="submission" date="2019-04" db="EMBL/GenBank/DDBJ databases">
        <title>Corynebacterium endometrii sp. nov., isolated from the uterus of a cow with endometritis.</title>
        <authorList>
            <person name="Ballas P."/>
            <person name="Ruckert C."/>
            <person name="Wagener K."/>
            <person name="Drillich M."/>
            <person name="Kaempfer P."/>
            <person name="Busse H.-J."/>
            <person name="Ehling-Schulz M."/>
        </authorList>
    </citation>
    <scope>NUCLEOTIDE SEQUENCE [LARGE SCALE GENOMIC DNA]</scope>
    <source>
        <strain evidence="3 4">LMM-1653</strain>
    </source>
</reference>
<dbReference type="GO" id="GO:0016757">
    <property type="term" value="F:glycosyltransferase activity"/>
    <property type="evidence" value="ECO:0007669"/>
    <property type="project" value="UniProtKB-KW"/>
</dbReference>
<feature type="transmembrane region" description="Helical" evidence="1">
    <location>
        <begin position="309"/>
        <end position="328"/>
    </location>
</feature>
<evidence type="ECO:0000256" key="1">
    <source>
        <dbReference type="SAM" id="Phobius"/>
    </source>
</evidence>
<proteinExistence type="predicted"/>
<feature type="transmembrane region" description="Helical" evidence="1">
    <location>
        <begin position="955"/>
        <end position="983"/>
    </location>
</feature>
<dbReference type="EMBL" id="CP039247">
    <property type="protein sequence ID" value="QCB29352.1"/>
    <property type="molecule type" value="Genomic_DNA"/>
</dbReference>
<dbReference type="RefSeq" id="WP_210726536.1">
    <property type="nucleotide sequence ID" value="NZ_CP039247.1"/>
</dbReference>
<feature type="transmembrane region" description="Helical" evidence="1">
    <location>
        <begin position="119"/>
        <end position="141"/>
    </location>
</feature>
<feature type="transmembrane region" description="Helical" evidence="1">
    <location>
        <begin position="177"/>
        <end position="202"/>
    </location>
</feature>
<keyword evidence="1" id="KW-0812">Transmembrane</keyword>
<feature type="transmembrane region" description="Helical" evidence="1">
    <location>
        <begin position="913"/>
        <end position="935"/>
    </location>
</feature>
<feature type="domain" description="Alpha-(1-&gt;3)-arabinofuranosyltransferase N-terminal GT-C" evidence="2">
    <location>
        <begin position="22"/>
        <end position="527"/>
    </location>
</feature>
<dbReference type="Pfam" id="PF11847">
    <property type="entry name" value="GT-C_AftD"/>
    <property type="match status" value="2"/>
</dbReference>
<dbReference type="KEGG" id="cee:CENDO_10495"/>
<feature type="transmembrane region" description="Helical" evidence="1">
    <location>
        <begin position="209"/>
        <end position="227"/>
    </location>
</feature>
<keyword evidence="3" id="KW-0328">Glycosyltransferase</keyword>
<organism evidence="3 4">
    <name type="scientific">Corynebacterium endometrii</name>
    <dbReference type="NCBI Taxonomy" id="2488819"/>
    <lineage>
        <taxon>Bacteria</taxon>
        <taxon>Bacillati</taxon>
        <taxon>Actinomycetota</taxon>
        <taxon>Actinomycetes</taxon>
        <taxon>Mycobacteriales</taxon>
        <taxon>Corynebacteriaceae</taxon>
        <taxon>Corynebacterium</taxon>
    </lineage>
</organism>
<keyword evidence="1" id="KW-1133">Transmembrane helix</keyword>
<evidence type="ECO:0000313" key="3">
    <source>
        <dbReference type="EMBL" id="QCB29352.1"/>
    </source>
</evidence>